<protein>
    <submittedName>
        <fullName evidence="2">Uncharacterized protein</fullName>
    </submittedName>
</protein>
<dbReference type="AlphaFoldDB" id="A0A3B0YR96"/>
<keyword evidence="1" id="KW-0812">Transmembrane</keyword>
<accession>A0A3B0YR96</accession>
<evidence type="ECO:0000313" key="2">
    <source>
        <dbReference type="EMBL" id="VAW78017.1"/>
    </source>
</evidence>
<feature type="transmembrane region" description="Helical" evidence="1">
    <location>
        <begin position="77"/>
        <end position="95"/>
    </location>
</feature>
<dbReference type="EMBL" id="UOFL01000143">
    <property type="protein sequence ID" value="VAW78017.1"/>
    <property type="molecule type" value="Genomic_DNA"/>
</dbReference>
<sequence>MKTQEYSLAFLMIASLLLALLFPVHLHIHNHFHTDTNQYVSSEIEFIHFEKNSSDHGHAVISNISDKVVFQNSKPDTLTVLFILFSLLFSLALSMRRLGYIAVMLHSKLPHLRPLLRAPPA</sequence>
<keyword evidence="1" id="KW-0472">Membrane</keyword>
<evidence type="ECO:0000256" key="1">
    <source>
        <dbReference type="SAM" id="Phobius"/>
    </source>
</evidence>
<name>A0A3B0YR96_9ZZZZ</name>
<gene>
    <name evidence="2" type="ORF">MNBD_GAMMA12-3874</name>
</gene>
<organism evidence="2">
    <name type="scientific">hydrothermal vent metagenome</name>
    <dbReference type="NCBI Taxonomy" id="652676"/>
    <lineage>
        <taxon>unclassified sequences</taxon>
        <taxon>metagenomes</taxon>
        <taxon>ecological metagenomes</taxon>
    </lineage>
</organism>
<proteinExistence type="predicted"/>
<reference evidence="2" key="1">
    <citation type="submission" date="2018-06" db="EMBL/GenBank/DDBJ databases">
        <authorList>
            <person name="Zhirakovskaya E."/>
        </authorList>
    </citation>
    <scope>NUCLEOTIDE SEQUENCE</scope>
</reference>
<keyword evidence="1" id="KW-1133">Transmembrane helix</keyword>